<dbReference type="InterPro" id="IPR004197">
    <property type="entry name" value="Cellulase_Ig-like"/>
</dbReference>
<dbReference type="InterPro" id="IPR001701">
    <property type="entry name" value="Glyco_hydro_9"/>
</dbReference>
<dbReference type="InterPro" id="IPR014756">
    <property type="entry name" value="Ig_E-set"/>
</dbReference>
<feature type="domain" description="Glycoside hydrolase family 9" evidence="7">
    <location>
        <begin position="183"/>
        <end position="658"/>
    </location>
</feature>
<keyword evidence="5" id="KW-0624">Polysaccharide degradation</keyword>
<dbReference type="InterPro" id="IPR013783">
    <property type="entry name" value="Ig-like_fold"/>
</dbReference>
<feature type="region of interest" description="Disordered" evidence="6">
    <location>
        <begin position="386"/>
        <end position="406"/>
    </location>
</feature>
<dbReference type="GO" id="GO:0016162">
    <property type="term" value="F:cellulose 1,4-beta-cellobiosidase activity"/>
    <property type="evidence" value="ECO:0007669"/>
    <property type="project" value="UniProtKB-EC"/>
</dbReference>
<dbReference type="Pfam" id="PF00759">
    <property type="entry name" value="Glyco_hydro_9"/>
    <property type="match status" value="1"/>
</dbReference>
<dbReference type="OrthoDB" id="9758662at2"/>
<dbReference type="Gene3D" id="1.50.10.10">
    <property type="match status" value="1"/>
</dbReference>
<dbReference type="GO" id="GO:0008810">
    <property type="term" value="F:cellulase activity"/>
    <property type="evidence" value="ECO:0007669"/>
    <property type="project" value="InterPro"/>
</dbReference>
<keyword evidence="4 9" id="KW-0326">Glycosidase</keyword>
<dbReference type="InterPro" id="IPR012341">
    <property type="entry name" value="6hp_glycosidase-like_sf"/>
</dbReference>
<dbReference type="SUPFAM" id="SSF48208">
    <property type="entry name" value="Six-hairpin glycosidases"/>
    <property type="match status" value="1"/>
</dbReference>
<dbReference type="Proteomes" id="UP000320055">
    <property type="component" value="Unassembled WGS sequence"/>
</dbReference>
<evidence type="ECO:0000259" key="7">
    <source>
        <dbReference type="Pfam" id="PF00759"/>
    </source>
</evidence>
<protein>
    <submittedName>
        <fullName evidence="9">Putative Cellulose 1,4-beta-cellobiosidase</fullName>
        <ecNumber evidence="9">3.2.1.91</ecNumber>
    </submittedName>
</protein>
<gene>
    <name evidence="9" type="ORF">H1P_650031</name>
</gene>
<dbReference type="CDD" id="cd02850">
    <property type="entry name" value="E_set_Cellulase_N"/>
    <property type="match status" value="1"/>
</dbReference>
<evidence type="ECO:0000256" key="1">
    <source>
        <dbReference type="ARBA" id="ARBA00007072"/>
    </source>
</evidence>
<evidence type="ECO:0000313" key="10">
    <source>
        <dbReference type="Proteomes" id="UP000320055"/>
    </source>
</evidence>
<keyword evidence="3" id="KW-0119">Carbohydrate metabolism</keyword>
<dbReference type="GO" id="GO:0000272">
    <property type="term" value="P:polysaccharide catabolic process"/>
    <property type="evidence" value="ECO:0007669"/>
    <property type="project" value="UniProtKB-KW"/>
</dbReference>
<dbReference type="RefSeq" id="WP_144867271.1">
    <property type="nucleotide sequence ID" value="NZ_LR213824.1"/>
</dbReference>
<dbReference type="Gene3D" id="2.60.40.10">
    <property type="entry name" value="Immunoglobulins"/>
    <property type="match status" value="1"/>
</dbReference>
<organism evidence="9 10">
    <name type="scientific">Hyella patelloides LEGE 07179</name>
    <dbReference type="NCBI Taxonomy" id="945734"/>
    <lineage>
        <taxon>Bacteria</taxon>
        <taxon>Bacillati</taxon>
        <taxon>Cyanobacteriota</taxon>
        <taxon>Cyanophyceae</taxon>
        <taxon>Pleurocapsales</taxon>
        <taxon>Hyellaceae</taxon>
        <taxon>Hyella</taxon>
    </lineage>
</organism>
<proteinExistence type="inferred from homology"/>
<evidence type="ECO:0000256" key="3">
    <source>
        <dbReference type="ARBA" id="ARBA00023277"/>
    </source>
</evidence>
<keyword evidence="2 9" id="KW-0378">Hydrolase</keyword>
<dbReference type="SUPFAM" id="SSF81296">
    <property type="entry name" value="E set domains"/>
    <property type="match status" value="1"/>
</dbReference>
<feature type="domain" description="Cellulase Ig-like" evidence="8">
    <location>
        <begin position="76"/>
        <end position="164"/>
    </location>
</feature>
<dbReference type="EC" id="3.2.1.91" evidence="9"/>
<evidence type="ECO:0000313" key="9">
    <source>
        <dbReference type="EMBL" id="VEP17865.1"/>
    </source>
</evidence>
<keyword evidence="10" id="KW-1185">Reference proteome</keyword>
<accession>A0A563W2J9</accession>
<evidence type="ECO:0000256" key="4">
    <source>
        <dbReference type="ARBA" id="ARBA00023295"/>
    </source>
</evidence>
<dbReference type="InterPro" id="IPR008928">
    <property type="entry name" value="6-hairpin_glycosidase_sf"/>
</dbReference>
<comment type="similarity">
    <text evidence="1">Belongs to the glycosyl hydrolase 9 (cellulase E) family.</text>
</comment>
<evidence type="ECO:0000256" key="2">
    <source>
        <dbReference type="ARBA" id="ARBA00022801"/>
    </source>
</evidence>
<sequence length="670" mass="76187">MFLTTQMSLLLNTFKKSRYIALSLIIPGCSLLNGSYQRNISENIPTISNSLGGNLGRLETTRYLETENPDGALVEASPYIMVDQFGYRPQDNKVAVIVDPQQGFNAADSYTPGKVIEVRKWSDNTTVHVGAPKSWKNGEIQASSGDRGWWFDFSTVEEPGHYYIYDSETGQRSHPFLIDPDVYYPVLKAAVRMFYYNRSNFPKEEPYADPRWTDEASFIGPNQDTEARFVDDKNNEELARDVSGGWWDAGDSNKYVTFTSSVIHQLLDAYKRNPDAFTDDFNLPESGNGLPDIIDEVKYEIDWIKKMQQDDGGVLIKVGTIDYSGSTPKSRDRRPRYYVGACSSSTIIAAGHFARVASVYNQFAPLQTEIPELTERAKKAWDWYQNNPKRDDCDTQEVKSGDADRNLEEQSGDAVVAAIYLFALTGETVYNDYVKDHYQEARPFQKGDSFSIYSAHQGDALMFYTTLANSHPEVKQAIIERKTNEAQQDREFYGFQPEQDLYRSYLRDRAYHWGSNFVRANRGSSNYDVVVYNLLPNREQTYTDAALNTLNYFHGVNPLGMTYLSNMYDYGAENSANEIFHEWFVDKSPWDNALTSPNGPPPGYLVGGPNSDYTGNYPPLQNQPIQKMYADWNGTTLEDKSWEISEPAIYYQSAYIKLLAHFVGNSQSQQ</sequence>
<dbReference type="Pfam" id="PF02927">
    <property type="entry name" value="CelD_N"/>
    <property type="match status" value="1"/>
</dbReference>
<evidence type="ECO:0000256" key="5">
    <source>
        <dbReference type="ARBA" id="ARBA00023326"/>
    </source>
</evidence>
<dbReference type="AlphaFoldDB" id="A0A563W2J9"/>
<dbReference type="EMBL" id="CAACVJ010000612">
    <property type="protein sequence ID" value="VEP17865.1"/>
    <property type="molecule type" value="Genomic_DNA"/>
</dbReference>
<evidence type="ECO:0000256" key="6">
    <source>
        <dbReference type="SAM" id="MobiDB-lite"/>
    </source>
</evidence>
<evidence type="ECO:0000259" key="8">
    <source>
        <dbReference type="Pfam" id="PF02927"/>
    </source>
</evidence>
<name>A0A563W2J9_9CYAN</name>
<reference evidence="9 10" key="1">
    <citation type="submission" date="2019-01" db="EMBL/GenBank/DDBJ databases">
        <authorList>
            <person name="Brito A."/>
        </authorList>
    </citation>
    <scope>NUCLEOTIDE SEQUENCE [LARGE SCALE GENOMIC DNA]</scope>
    <source>
        <strain evidence="9">1</strain>
    </source>
</reference>
<dbReference type="PANTHER" id="PTHR22298">
    <property type="entry name" value="ENDO-1,4-BETA-GLUCANASE"/>
    <property type="match status" value="1"/>
</dbReference>
<feature type="compositionally biased region" description="Basic and acidic residues" evidence="6">
    <location>
        <begin position="388"/>
        <end position="406"/>
    </location>
</feature>